<dbReference type="Proteomes" id="UP000011761">
    <property type="component" value="Unassembled WGS sequence"/>
</dbReference>
<sequence length="337" mass="36786">MATNGVPEQLDMDTTTKTGLTIVRVTEEYDVVLRIGRPPDIALGLSSAVLRAASPVFAALLGPHFAEGQSEGTTDEPKEVTLQGDNSEAMSDICHLLHNKTIGTVITRLVKNPQSARIHQLAVVIDKYACTEPLTLHTQALLLGYLDSHYGGLAHLGNIAAAAYMLDHGRAFTIATRRLITRCNEPYSDLHKSNGSHALPVTALLAMEEKRTAAQRKLARDIMLFGAPHCSHAKACNNHDVSYYDNICTVFQVRHWPPSFDLEGKNISSLITTVKKVGTVWRENPSCDHTGTMMEVQAAKFWTLAEEIESICEGLCLQCVRSGAADLKSKCTEKAHA</sequence>
<dbReference type="GeneID" id="19110305"/>
<gene>
    <name evidence="1" type="ORF">BAUCODRAFT_254883</name>
</gene>
<accession>M2MMH6</accession>
<dbReference type="OMA" id="TECKPSA"/>
<organism evidence="1 2">
    <name type="scientific">Baudoinia panamericana (strain UAMH 10762)</name>
    <name type="common">Angels' share fungus</name>
    <name type="synonym">Baudoinia compniacensis (strain UAMH 10762)</name>
    <dbReference type="NCBI Taxonomy" id="717646"/>
    <lineage>
        <taxon>Eukaryota</taxon>
        <taxon>Fungi</taxon>
        <taxon>Dikarya</taxon>
        <taxon>Ascomycota</taxon>
        <taxon>Pezizomycotina</taxon>
        <taxon>Dothideomycetes</taxon>
        <taxon>Dothideomycetidae</taxon>
        <taxon>Mycosphaerellales</taxon>
        <taxon>Teratosphaeriaceae</taxon>
        <taxon>Baudoinia</taxon>
    </lineage>
</organism>
<dbReference type="Gene3D" id="3.30.710.10">
    <property type="entry name" value="Potassium Channel Kv1.1, Chain A"/>
    <property type="match status" value="1"/>
</dbReference>
<dbReference type="STRING" id="717646.M2MMH6"/>
<keyword evidence="2" id="KW-1185">Reference proteome</keyword>
<evidence type="ECO:0008006" key="3">
    <source>
        <dbReference type="Google" id="ProtNLM"/>
    </source>
</evidence>
<dbReference type="HOGENOM" id="CLU_054243_0_0_1"/>
<reference evidence="1 2" key="1">
    <citation type="journal article" date="2012" name="PLoS Pathog.">
        <title>Diverse lifestyles and strategies of plant pathogenesis encoded in the genomes of eighteen Dothideomycetes fungi.</title>
        <authorList>
            <person name="Ohm R.A."/>
            <person name="Feau N."/>
            <person name="Henrissat B."/>
            <person name="Schoch C.L."/>
            <person name="Horwitz B.A."/>
            <person name="Barry K.W."/>
            <person name="Condon B.J."/>
            <person name="Copeland A.C."/>
            <person name="Dhillon B."/>
            <person name="Glaser F."/>
            <person name="Hesse C.N."/>
            <person name="Kosti I."/>
            <person name="LaButti K."/>
            <person name="Lindquist E.A."/>
            <person name="Lucas S."/>
            <person name="Salamov A.A."/>
            <person name="Bradshaw R.E."/>
            <person name="Ciuffetti L."/>
            <person name="Hamelin R.C."/>
            <person name="Kema G.H.J."/>
            <person name="Lawrence C."/>
            <person name="Scott J.A."/>
            <person name="Spatafora J.W."/>
            <person name="Turgeon B.G."/>
            <person name="de Wit P.J.G.M."/>
            <person name="Zhong S."/>
            <person name="Goodwin S.B."/>
            <person name="Grigoriev I.V."/>
        </authorList>
    </citation>
    <scope>NUCLEOTIDE SEQUENCE [LARGE SCALE GENOMIC DNA]</scope>
    <source>
        <strain evidence="1 2">UAMH 10762</strain>
    </source>
</reference>
<dbReference type="InterPro" id="IPR011333">
    <property type="entry name" value="SKP1/BTB/POZ_sf"/>
</dbReference>
<dbReference type="CDD" id="cd18186">
    <property type="entry name" value="BTB_POZ_ZBTB_KLHL-like"/>
    <property type="match status" value="1"/>
</dbReference>
<evidence type="ECO:0000313" key="2">
    <source>
        <dbReference type="Proteomes" id="UP000011761"/>
    </source>
</evidence>
<dbReference type="KEGG" id="bcom:BAUCODRAFT_254883"/>
<dbReference type="eggNOG" id="ENOG502SMAU">
    <property type="taxonomic scope" value="Eukaryota"/>
</dbReference>
<dbReference type="RefSeq" id="XP_007680010.1">
    <property type="nucleotide sequence ID" value="XM_007681820.1"/>
</dbReference>
<dbReference type="AlphaFoldDB" id="M2MMH6"/>
<dbReference type="EMBL" id="KB445561">
    <property type="protein sequence ID" value="EMC92593.1"/>
    <property type="molecule type" value="Genomic_DNA"/>
</dbReference>
<name>M2MMH6_BAUPA</name>
<protein>
    <recommendedName>
        <fullName evidence="3">BTB domain-containing protein</fullName>
    </recommendedName>
</protein>
<dbReference type="OrthoDB" id="5275938at2759"/>
<evidence type="ECO:0000313" key="1">
    <source>
        <dbReference type="EMBL" id="EMC92593.1"/>
    </source>
</evidence>
<proteinExistence type="predicted"/>